<evidence type="ECO:0000256" key="1">
    <source>
        <dbReference type="ARBA" id="ARBA00006484"/>
    </source>
</evidence>
<dbReference type="PANTHER" id="PTHR24321">
    <property type="entry name" value="DEHYDROGENASES, SHORT CHAIN"/>
    <property type="match status" value="1"/>
</dbReference>
<keyword evidence="5" id="KW-1185">Reference proteome</keyword>
<evidence type="ECO:0000256" key="2">
    <source>
        <dbReference type="ARBA" id="ARBA00023002"/>
    </source>
</evidence>
<protein>
    <submittedName>
        <fullName evidence="4">SDR family NAD(P)-dependent oxidoreductase</fullName>
    </submittedName>
</protein>
<comment type="caution">
    <text evidence="4">The sequence shown here is derived from an EMBL/GenBank/DDBJ whole genome shotgun (WGS) entry which is preliminary data.</text>
</comment>
<dbReference type="SUPFAM" id="SSF51735">
    <property type="entry name" value="NAD(P)-binding Rossmann-fold domains"/>
    <property type="match status" value="1"/>
</dbReference>
<organism evidence="4 5">
    <name type="scientific">Candidatus Seongchinamella marina</name>
    <dbReference type="NCBI Taxonomy" id="2518990"/>
    <lineage>
        <taxon>Bacteria</taxon>
        <taxon>Pseudomonadati</taxon>
        <taxon>Pseudomonadota</taxon>
        <taxon>Gammaproteobacteria</taxon>
        <taxon>Cellvibrionales</taxon>
        <taxon>Halieaceae</taxon>
        <taxon>Seongchinamella</taxon>
    </lineage>
</organism>
<dbReference type="PANTHER" id="PTHR24321:SF8">
    <property type="entry name" value="ESTRADIOL 17-BETA-DEHYDROGENASE 8-RELATED"/>
    <property type="match status" value="1"/>
</dbReference>
<evidence type="ECO:0000313" key="5">
    <source>
        <dbReference type="Proteomes" id="UP001143307"/>
    </source>
</evidence>
<accession>A0ABT3SSS2</accession>
<keyword evidence="2" id="KW-0560">Oxidoreductase</keyword>
<comment type="similarity">
    <text evidence="1 3">Belongs to the short-chain dehydrogenases/reductases (SDR) family.</text>
</comment>
<dbReference type="Pfam" id="PF00106">
    <property type="entry name" value="adh_short"/>
    <property type="match status" value="1"/>
</dbReference>
<dbReference type="Gene3D" id="3.40.50.720">
    <property type="entry name" value="NAD(P)-binding Rossmann-like Domain"/>
    <property type="match status" value="1"/>
</dbReference>
<gene>
    <name evidence="4" type="ORF">EYC87_05505</name>
</gene>
<sequence>MLKNSRVVITGAAGTLGQAAAKVAKEKGATTIGLDIVAADSLPHLDSYHQVDLLNRESTSTCIANIGNFDALINIAGGFAMGLEVAEPSDEQWDWMFQINVQTLRNVMISSVPMLKAQGGGKVVNIGALGAASGGGAMSAYCCAKSSVMRLTESLSEELKGDGINVNAVLPSIIDTPPNREAMPDADFAQWVDPEKLAQVICFLASDEATAIHGALLPVKGLV</sequence>
<name>A0ABT3SSS2_9GAMM</name>
<evidence type="ECO:0000256" key="3">
    <source>
        <dbReference type="RuleBase" id="RU000363"/>
    </source>
</evidence>
<reference evidence="4" key="1">
    <citation type="submission" date="2019-02" db="EMBL/GenBank/DDBJ databases">
        <authorList>
            <person name="Li S.-H."/>
        </authorList>
    </citation>
    <scope>NUCLEOTIDE SEQUENCE</scope>
    <source>
        <strain evidence="4">IMCC8485</strain>
    </source>
</reference>
<dbReference type="EMBL" id="SHNP01000002">
    <property type="protein sequence ID" value="MCX2973041.1"/>
    <property type="molecule type" value="Genomic_DNA"/>
</dbReference>
<dbReference type="PRINTS" id="PR00080">
    <property type="entry name" value="SDRFAMILY"/>
</dbReference>
<dbReference type="InterPro" id="IPR036291">
    <property type="entry name" value="NAD(P)-bd_dom_sf"/>
</dbReference>
<proteinExistence type="inferred from homology"/>
<dbReference type="Proteomes" id="UP001143307">
    <property type="component" value="Unassembled WGS sequence"/>
</dbReference>
<dbReference type="PRINTS" id="PR00081">
    <property type="entry name" value="GDHRDH"/>
</dbReference>
<evidence type="ECO:0000313" key="4">
    <source>
        <dbReference type="EMBL" id="MCX2973041.1"/>
    </source>
</evidence>
<dbReference type="InterPro" id="IPR002347">
    <property type="entry name" value="SDR_fam"/>
</dbReference>
<dbReference type="RefSeq" id="WP_279252001.1">
    <property type="nucleotide sequence ID" value="NZ_SHNP01000002.1"/>
</dbReference>
<dbReference type="InterPro" id="IPR020904">
    <property type="entry name" value="Sc_DH/Rdtase_CS"/>
</dbReference>
<dbReference type="PROSITE" id="PS00061">
    <property type="entry name" value="ADH_SHORT"/>
    <property type="match status" value="1"/>
</dbReference>